<keyword evidence="2" id="KW-0812">Transmembrane</keyword>
<sequence length="171" mass="19044">MSTTTLSQRYQKDDVISVSDLPPPPSYNVDEEKDGYSDRDEKRLRAICSDSDLHEDGNVPQALAPNQAIAKEEFYESKPYDQRRVGCMSLFWFAVVCDICATVVALLGTMGATLKCRAHCVENCNDICNPKSRKGLIASLVIFVILSSVILVFKLACCCRRRDIKSQPTSN</sequence>
<evidence type="ECO:0000256" key="2">
    <source>
        <dbReference type="SAM" id="Phobius"/>
    </source>
</evidence>
<reference evidence="4" key="1">
    <citation type="submission" date="2013-05" db="EMBL/GenBank/DDBJ databases">
        <title>The Genome sequence of Mucor circinelloides f. circinelloides 1006PhL.</title>
        <authorList>
            <consortium name="The Broad Institute Genomics Platform"/>
            <person name="Cuomo C."/>
            <person name="Earl A."/>
            <person name="Findley K."/>
            <person name="Lee S.C."/>
            <person name="Walker B."/>
            <person name="Young S."/>
            <person name="Zeng Q."/>
            <person name="Gargeya S."/>
            <person name="Fitzgerald M."/>
            <person name="Haas B."/>
            <person name="Abouelleil A."/>
            <person name="Allen A.W."/>
            <person name="Alvarado L."/>
            <person name="Arachchi H.M."/>
            <person name="Berlin A.M."/>
            <person name="Chapman S.B."/>
            <person name="Gainer-Dewar J."/>
            <person name="Goldberg J."/>
            <person name="Griggs A."/>
            <person name="Gujja S."/>
            <person name="Hansen M."/>
            <person name="Howarth C."/>
            <person name="Imamovic A."/>
            <person name="Ireland A."/>
            <person name="Larimer J."/>
            <person name="McCowan C."/>
            <person name="Murphy C."/>
            <person name="Pearson M."/>
            <person name="Poon T.W."/>
            <person name="Priest M."/>
            <person name="Roberts A."/>
            <person name="Saif S."/>
            <person name="Shea T."/>
            <person name="Sisk P."/>
            <person name="Sykes S."/>
            <person name="Wortman J."/>
            <person name="Nusbaum C."/>
            <person name="Birren B."/>
        </authorList>
    </citation>
    <scope>NUCLEOTIDE SEQUENCE [LARGE SCALE GENOMIC DNA]</scope>
    <source>
        <strain evidence="4">1006PhL</strain>
    </source>
</reference>
<name>S2JGZ4_MUCC1</name>
<dbReference type="OMA" id="VENCNDI"/>
<evidence type="ECO:0000313" key="3">
    <source>
        <dbReference type="EMBL" id="EPB89581.1"/>
    </source>
</evidence>
<dbReference type="Proteomes" id="UP000014254">
    <property type="component" value="Unassembled WGS sequence"/>
</dbReference>
<dbReference type="AlphaFoldDB" id="S2JGZ4"/>
<dbReference type="VEuPathDB" id="FungiDB:HMPREF1544_03665"/>
<feature type="region of interest" description="Disordered" evidence="1">
    <location>
        <begin position="1"/>
        <end position="39"/>
    </location>
</feature>
<protein>
    <recommendedName>
        <fullName evidence="5">Transmembrane protein</fullName>
    </recommendedName>
</protein>
<gene>
    <name evidence="3" type="ORF">HMPREF1544_03665</name>
</gene>
<evidence type="ECO:0008006" key="5">
    <source>
        <dbReference type="Google" id="ProtNLM"/>
    </source>
</evidence>
<keyword evidence="2" id="KW-1133">Transmembrane helix</keyword>
<dbReference type="InParanoid" id="S2JGZ4"/>
<evidence type="ECO:0000256" key="1">
    <source>
        <dbReference type="SAM" id="MobiDB-lite"/>
    </source>
</evidence>
<feature type="transmembrane region" description="Helical" evidence="2">
    <location>
        <begin position="135"/>
        <end position="156"/>
    </location>
</feature>
<dbReference type="EMBL" id="KE123933">
    <property type="protein sequence ID" value="EPB89581.1"/>
    <property type="molecule type" value="Genomic_DNA"/>
</dbReference>
<keyword evidence="2" id="KW-0472">Membrane</keyword>
<evidence type="ECO:0000313" key="4">
    <source>
        <dbReference type="Proteomes" id="UP000014254"/>
    </source>
</evidence>
<dbReference type="OrthoDB" id="2229020at2759"/>
<proteinExistence type="predicted"/>
<keyword evidence="4" id="KW-1185">Reference proteome</keyword>
<feature type="transmembrane region" description="Helical" evidence="2">
    <location>
        <begin position="90"/>
        <end position="114"/>
    </location>
</feature>
<organism evidence="3 4">
    <name type="scientific">Mucor circinelloides f. circinelloides (strain 1006PhL)</name>
    <name type="common">Mucormycosis agent</name>
    <name type="synonym">Calyptromyces circinelloides</name>
    <dbReference type="NCBI Taxonomy" id="1220926"/>
    <lineage>
        <taxon>Eukaryota</taxon>
        <taxon>Fungi</taxon>
        <taxon>Fungi incertae sedis</taxon>
        <taxon>Mucoromycota</taxon>
        <taxon>Mucoromycotina</taxon>
        <taxon>Mucoromycetes</taxon>
        <taxon>Mucorales</taxon>
        <taxon>Mucorineae</taxon>
        <taxon>Mucoraceae</taxon>
        <taxon>Mucor</taxon>
    </lineage>
</organism>
<accession>S2JGZ4</accession>